<dbReference type="InterPro" id="IPR003000">
    <property type="entry name" value="Sirtuin"/>
</dbReference>
<dbReference type="InterPro" id="IPR029035">
    <property type="entry name" value="DHS-like_NAD/FAD-binding_dom"/>
</dbReference>
<feature type="binding site" evidence="4">
    <location>
        <position position="162"/>
    </location>
    <ligand>
        <name>Zn(2+)</name>
        <dbReference type="ChEBI" id="CHEBI:29105"/>
    </ligand>
</feature>
<dbReference type="Proteomes" id="UP000789706">
    <property type="component" value="Unassembled WGS sequence"/>
</dbReference>
<keyword evidence="3" id="KW-0520">NAD</keyword>
<dbReference type="AlphaFoldDB" id="A0A9N9FY78"/>
<organism evidence="6 7">
    <name type="scientific">Diversispora eburnea</name>
    <dbReference type="NCBI Taxonomy" id="1213867"/>
    <lineage>
        <taxon>Eukaryota</taxon>
        <taxon>Fungi</taxon>
        <taxon>Fungi incertae sedis</taxon>
        <taxon>Mucoromycota</taxon>
        <taxon>Glomeromycotina</taxon>
        <taxon>Glomeromycetes</taxon>
        <taxon>Diversisporales</taxon>
        <taxon>Diversisporaceae</taxon>
        <taxon>Diversispora</taxon>
    </lineage>
</organism>
<evidence type="ECO:0000256" key="2">
    <source>
        <dbReference type="ARBA" id="ARBA00022679"/>
    </source>
</evidence>
<evidence type="ECO:0000256" key="4">
    <source>
        <dbReference type="PROSITE-ProRule" id="PRU00236"/>
    </source>
</evidence>
<dbReference type="GO" id="GO:0070403">
    <property type="term" value="F:NAD+ binding"/>
    <property type="evidence" value="ECO:0007669"/>
    <property type="project" value="InterPro"/>
</dbReference>
<evidence type="ECO:0000256" key="1">
    <source>
        <dbReference type="ARBA" id="ARBA00006924"/>
    </source>
</evidence>
<dbReference type="InterPro" id="IPR026591">
    <property type="entry name" value="Sirtuin_cat_small_dom_sf"/>
</dbReference>
<feature type="binding site" evidence="4">
    <location>
        <position position="165"/>
    </location>
    <ligand>
        <name>Zn(2+)</name>
        <dbReference type="ChEBI" id="CHEBI:29105"/>
    </ligand>
</feature>
<reference evidence="6" key="1">
    <citation type="submission" date="2021-06" db="EMBL/GenBank/DDBJ databases">
        <authorList>
            <person name="Kallberg Y."/>
            <person name="Tangrot J."/>
            <person name="Rosling A."/>
        </authorList>
    </citation>
    <scope>NUCLEOTIDE SEQUENCE</scope>
    <source>
        <strain evidence="6">AZ414A</strain>
    </source>
</reference>
<dbReference type="PANTHER" id="PTHR11085:SF8">
    <property type="entry name" value="NAD-DEPENDENT HISTONE DEACETYLASE HST3"/>
    <property type="match status" value="1"/>
</dbReference>
<comment type="similarity">
    <text evidence="1">Belongs to the sirtuin family. Class I subfamily.</text>
</comment>
<sequence>MDVKKLLLKENASLELKEVARHIIKSKKCVVITGAGISVSGGIPDFRSKDGGLYEMVKKQFPGTICGKDLFDNELIKSNEALKAFNVFMGTLKELIGSAVPTPTHVFLKKFAEMNKLTRIYTQNIDDLEQRIGLNADWKIEKVSKCATQVVQLHGTMSRLKCCRCTKEYPFTTEYCGIFKSGEAPLCPNCESREETRVKQGRRPHPVGKLIPMVLLYGDEHPNGVEIGQLSAHDQSRADCLLIMGTSLKIPGVKALIKNFARAVHDRNGHVIMVNKSDVIRREWNGIIDYQVEGDCDEWIKIVEGELAEGAKSFRRRIKIPREHLGQIGECTCQKHKNEMSGYPWNVKSKQGLDCQSGGFRLVIGLRFLNSILVLDSLRVGMAILDFELSSAD</sequence>
<feature type="active site" description="Proton acceptor" evidence="4">
    <location>
        <position position="154"/>
    </location>
</feature>
<evidence type="ECO:0000259" key="5">
    <source>
        <dbReference type="PROSITE" id="PS50305"/>
    </source>
</evidence>
<dbReference type="PANTHER" id="PTHR11085">
    <property type="entry name" value="NAD-DEPENDENT PROTEIN DEACYLASE SIRTUIN-5, MITOCHONDRIAL-RELATED"/>
    <property type="match status" value="1"/>
</dbReference>
<dbReference type="PROSITE" id="PS50305">
    <property type="entry name" value="SIRTUIN"/>
    <property type="match status" value="1"/>
</dbReference>
<keyword evidence="4" id="KW-0479">Metal-binding</keyword>
<feature type="binding site" evidence="4">
    <location>
        <position position="187"/>
    </location>
    <ligand>
        <name>Zn(2+)</name>
        <dbReference type="ChEBI" id="CHEBI:29105"/>
    </ligand>
</feature>
<name>A0A9N9FY78_9GLOM</name>
<proteinExistence type="inferred from homology"/>
<dbReference type="Gene3D" id="3.40.50.1220">
    <property type="entry name" value="TPP-binding domain"/>
    <property type="match status" value="1"/>
</dbReference>
<keyword evidence="4" id="KW-0862">Zinc</keyword>
<dbReference type="Gene3D" id="3.30.1600.10">
    <property type="entry name" value="SIR2/SIRT2 'Small Domain"/>
    <property type="match status" value="1"/>
</dbReference>
<evidence type="ECO:0000313" key="6">
    <source>
        <dbReference type="EMBL" id="CAG8564296.1"/>
    </source>
</evidence>
<feature type="binding site" evidence="4">
    <location>
        <position position="190"/>
    </location>
    <ligand>
        <name>Zn(2+)</name>
        <dbReference type="ChEBI" id="CHEBI:29105"/>
    </ligand>
</feature>
<keyword evidence="7" id="KW-1185">Reference proteome</keyword>
<dbReference type="EMBL" id="CAJVPK010000994">
    <property type="protein sequence ID" value="CAG8564296.1"/>
    <property type="molecule type" value="Genomic_DNA"/>
</dbReference>
<dbReference type="GO" id="GO:0005634">
    <property type="term" value="C:nucleus"/>
    <property type="evidence" value="ECO:0007669"/>
    <property type="project" value="TreeGrafter"/>
</dbReference>
<protein>
    <submittedName>
        <fullName evidence="6">1247_t:CDS:1</fullName>
    </submittedName>
</protein>
<dbReference type="Pfam" id="PF02146">
    <property type="entry name" value="SIR2"/>
    <property type="match status" value="1"/>
</dbReference>
<dbReference type="OrthoDB" id="2919105at2759"/>
<dbReference type="InterPro" id="IPR026590">
    <property type="entry name" value="Ssirtuin_cat_dom"/>
</dbReference>
<dbReference type="GO" id="GO:0046872">
    <property type="term" value="F:metal ion binding"/>
    <property type="evidence" value="ECO:0007669"/>
    <property type="project" value="UniProtKB-KW"/>
</dbReference>
<evidence type="ECO:0000256" key="3">
    <source>
        <dbReference type="ARBA" id="ARBA00023027"/>
    </source>
</evidence>
<accession>A0A9N9FY78</accession>
<gene>
    <name evidence="6" type="ORF">DEBURN_LOCUS7747</name>
</gene>
<comment type="caution">
    <text evidence="6">The sequence shown here is derived from an EMBL/GenBank/DDBJ whole genome shotgun (WGS) entry which is preliminary data.</text>
</comment>
<dbReference type="InterPro" id="IPR050134">
    <property type="entry name" value="NAD-dep_sirtuin_deacylases"/>
</dbReference>
<evidence type="ECO:0000313" key="7">
    <source>
        <dbReference type="Proteomes" id="UP000789706"/>
    </source>
</evidence>
<feature type="domain" description="Deacetylase sirtuin-type" evidence="5">
    <location>
        <begin position="9"/>
        <end position="309"/>
    </location>
</feature>
<keyword evidence="2" id="KW-0808">Transferase</keyword>
<dbReference type="SUPFAM" id="SSF52467">
    <property type="entry name" value="DHS-like NAD/FAD-binding domain"/>
    <property type="match status" value="1"/>
</dbReference>
<dbReference type="GO" id="GO:0017136">
    <property type="term" value="F:histone deacetylase activity, NAD-dependent"/>
    <property type="evidence" value="ECO:0007669"/>
    <property type="project" value="TreeGrafter"/>
</dbReference>